<organism evidence="3 4">
    <name type="scientific">Solitalea agri</name>
    <dbReference type="NCBI Taxonomy" id="2953739"/>
    <lineage>
        <taxon>Bacteria</taxon>
        <taxon>Pseudomonadati</taxon>
        <taxon>Bacteroidota</taxon>
        <taxon>Sphingobacteriia</taxon>
        <taxon>Sphingobacteriales</taxon>
        <taxon>Sphingobacteriaceae</taxon>
        <taxon>Solitalea</taxon>
    </lineage>
</organism>
<reference evidence="3" key="1">
    <citation type="submission" date="2022-06" db="EMBL/GenBank/DDBJ databases">
        <title>Solitalea sp. MAHUQ-68 isolated from rhizospheric soil.</title>
        <authorList>
            <person name="Huq M.A."/>
        </authorList>
    </citation>
    <scope>NUCLEOTIDE SEQUENCE</scope>
    <source>
        <strain evidence="3">MAHUQ-68</strain>
    </source>
</reference>
<dbReference type="Proteomes" id="UP001155182">
    <property type="component" value="Unassembled WGS sequence"/>
</dbReference>
<sequence length="361" mass="41134">MKKLPLLIVCLFTFCSFAQTKPKTKNVILITLDGYRWQELFRGADSSLINNKEFTQDAKGITKEFWAETAQERRQMLMPFIWGTIAKQGQIYGNRDLNNKVDVTNPYWFSYPGYSELLCGYADTAVNSNNKKNNPNVTVLEFLNNKPEFKGKVAAFGSWEVFPYIINRDRSKIPVNAGYEKVEGSNLSASTELLNVMQTQVPDPFGAERLDVFTHYLAKEYMIQHHPRVLFIGHGETDEWAHEGHYDFYLRSANYIDQYLADLWNFIQHDSFYKDQTTLIITADHGRGEAKDGNWRHHSKKIEGANQIWLAAIGPDVLSTGEIKSDGQLFQNQVAATLAHLLGIEFKSTQSTGNPITSLTK</sequence>
<dbReference type="EMBL" id="JAMWYS010000053">
    <property type="protein sequence ID" value="MCO4294265.1"/>
    <property type="molecule type" value="Genomic_DNA"/>
</dbReference>
<dbReference type="GO" id="GO:0003824">
    <property type="term" value="F:catalytic activity"/>
    <property type="evidence" value="ECO:0007669"/>
    <property type="project" value="InterPro"/>
</dbReference>
<evidence type="ECO:0000259" key="2">
    <source>
        <dbReference type="Pfam" id="PF01676"/>
    </source>
</evidence>
<evidence type="ECO:0000313" key="4">
    <source>
        <dbReference type="Proteomes" id="UP001155182"/>
    </source>
</evidence>
<dbReference type="InterPro" id="IPR017850">
    <property type="entry name" value="Alkaline_phosphatase_core_sf"/>
</dbReference>
<dbReference type="Gene3D" id="3.40.720.10">
    <property type="entry name" value="Alkaline Phosphatase, subunit A"/>
    <property type="match status" value="1"/>
</dbReference>
<feature type="chain" id="PRO_5040793905" evidence="1">
    <location>
        <begin position="19"/>
        <end position="361"/>
    </location>
</feature>
<protein>
    <submittedName>
        <fullName evidence="3">Phosphoglyceromutase</fullName>
    </submittedName>
</protein>
<name>A0A9X2JET3_9SPHI</name>
<accession>A0A9X2JET3</accession>
<evidence type="ECO:0000256" key="1">
    <source>
        <dbReference type="SAM" id="SignalP"/>
    </source>
</evidence>
<dbReference type="InterPro" id="IPR006124">
    <property type="entry name" value="Metalloenzyme"/>
</dbReference>
<comment type="caution">
    <text evidence="3">The sequence shown here is derived from an EMBL/GenBank/DDBJ whole genome shotgun (WGS) entry which is preliminary data.</text>
</comment>
<dbReference type="AlphaFoldDB" id="A0A9X2JET3"/>
<feature type="signal peptide" evidence="1">
    <location>
        <begin position="1"/>
        <end position="18"/>
    </location>
</feature>
<gene>
    <name evidence="3" type="ORF">NF867_15495</name>
</gene>
<proteinExistence type="predicted"/>
<keyword evidence="1" id="KW-0732">Signal</keyword>
<evidence type="ECO:0000313" key="3">
    <source>
        <dbReference type="EMBL" id="MCO4294265.1"/>
    </source>
</evidence>
<dbReference type="GO" id="GO:0046872">
    <property type="term" value="F:metal ion binding"/>
    <property type="evidence" value="ECO:0007669"/>
    <property type="project" value="InterPro"/>
</dbReference>
<keyword evidence="4" id="KW-1185">Reference proteome</keyword>
<dbReference type="SUPFAM" id="SSF53649">
    <property type="entry name" value="Alkaline phosphatase-like"/>
    <property type="match status" value="1"/>
</dbReference>
<dbReference type="Pfam" id="PF01676">
    <property type="entry name" value="Metalloenzyme"/>
    <property type="match status" value="1"/>
</dbReference>
<feature type="domain" description="Metalloenzyme" evidence="2">
    <location>
        <begin position="226"/>
        <end position="345"/>
    </location>
</feature>
<dbReference type="RefSeq" id="WP_252589293.1">
    <property type="nucleotide sequence ID" value="NZ_JAMWYS010000053.1"/>
</dbReference>